<name>A0ABN8IMV2_9NEOP</name>
<reference evidence="12" key="1">
    <citation type="submission" date="2022-03" db="EMBL/GenBank/DDBJ databases">
        <authorList>
            <person name="Martin H S."/>
        </authorList>
    </citation>
    <scope>NUCLEOTIDE SEQUENCE</scope>
</reference>
<evidence type="ECO:0000256" key="4">
    <source>
        <dbReference type="ARBA" id="ARBA00022771"/>
    </source>
</evidence>
<evidence type="ECO:0000256" key="9">
    <source>
        <dbReference type="SAM" id="MobiDB-lite"/>
    </source>
</evidence>
<evidence type="ECO:0000259" key="10">
    <source>
        <dbReference type="PROSITE" id="PS50157"/>
    </source>
</evidence>
<feature type="non-terminal residue" evidence="12">
    <location>
        <position position="353"/>
    </location>
</feature>
<evidence type="ECO:0000256" key="2">
    <source>
        <dbReference type="ARBA" id="ARBA00022723"/>
    </source>
</evidence>
<evidence type="ECO:0000256" key="6">
    <source>
        <dbReference type="ARBA" id="ARBA00023242"/>
    </source>
</evidence>
<sequence length="353" mass="40926">MLHIFDTDDIINKIYFCTGLQLKKEDGLPTEMCKACLDNLAIAHNFKTLCLLAEETLKNVNSNINIQEPGTLTVGSVTDDISNTKDEFTEPNETLDIFEDAIVKSESNVKVRKSARVKMKVKKECAEQSVGTVRAKRGPYNKGGAKRVSKFKFRKLFCEPCGLKFASKQQSDEHKRDAHRDSERFVCEICGKVFVHRASHYTHVRSHQPPRHACDRCDYRTCQKHDLVKHLRIHTGVKMYQCEYCTASYHTSSNLTCHIRRYHERVRRFSCPLCDRGFYDRTKLNRHLDSHNDIKRFECDVCHACFTRRCYWKKHMQREHNISVPPQRPGRQKTNRQVGELTDSAVVQAVTVT</sequence>
<dbReference type="Proteomes" id="UP000837857">
    <property type="component" value="Chromosome 29"/>
</dbReference>
<feature type="domain" description="C2H2-type" evidence="10">
    <location>
        <begin position="240"/>
        <end position="268"/>
    </location>
</feature>
<keyword evidence="5" id="KW-0862">Zinc</keyword>
<feature type="domain" description="C2H2-type" evidence="10">
    <location>
        <begin position="297"/>
        <end position="325"/>
    </location>
</feature>
<dbReference type="InterPro" id="IPR012934">
    <property type="entry name" value="Znf_AD"/>
</dbReference>
<comment type="caution">
    <text evidence="8">Lacks conserved residue(s) required for the propagation of feature annotation.</text>
</comment>
<feature type="domain" description="C2H2-type" evidence="10">
    <location>
        <begin position="156"/>
        <end position="184"/>
    </location>
</feature>
<evidence type="ECO:0000256" key="7">
    <source>
        <dbReference type="PROSITE-ProRule" id="PRU00042"/>
    </source>
</evidence>
<dbReference type="InterPro" id="IPR036236">
    <property type="entry name" value="Znf_C2H2_sf"/>
</dbReference>
<dbReference type="InterPro" id="IPR050888">
    <property type="entry name" value="ZnF_C2H2-type_TF"/>
</dbReference>
<feature type="domain" description="ZAD" evidence="11">
    <location>
        <begin position="1"/>
        <end position="60"/>
    </location>
</feature>
<dbReference type="Pfam" id="PF00096">
    <property type="entry name" value="zf-C2H2"/>
    <property type="match status" value="1"/>
</dbReference>
<feature type="domain" description="C2H2-type" evidence="10">
    <location>
        <begin position="269"/>
        <end position="296"/>
    </location>
</feature>
<evidence type="ECO:0000313" key="12">
    <source>
        <dbReference type="EMBL" id="CAH2062285.1"/>
    </source>
</evidence>
<evidence type="ECO:0000313" key="13">
    <source>
        <dbReference type="Proteomes" id="UP000837857"/>
    </source>
</evidence>
<evidence type="ECO:0000256" key="8">
    <source>
        <dbReference type="PROSITE-ProRule" id="PRU01263"/>
    </source>
</evidence>
<keyword evidence="6" id="KW-0539">Nucleus</keyword>
<dbReference type="SUPFAM" id="SSF57667">
    <property type="entry name" value="beta-beta-alpha zinc fingers"/>
    <property type="match status" value="3"/>
</dbReference>
<feature type="domain" description="C2H2-type" evidence="10">
    <location>
        <begin position="185"/>
        <end position="212"/>
    </location>
</feature>
<dbReference type="SMART" id="SM00355">
    <property type="entry name" value="ZnF_C2H2"/>
    <property type="match status" value="6"/>
</dbReference>
<keyword evidence="4 7" id="KW-0863">Zinc-finger</keyword>
<dbReference type="SUPFAM" id="SSF57716">
    <property type="entry name" value="Glucocorticoid receptor-like (DNA-binding domain)"/>
    <property type="match status" value="1"/>
</dbReference>
<evidence type="ECO:0000256" key="3">
    <source>
        <dbReference type="ARBA" id="ARBA00022737"/>
    </source>
</evidence>
<comment type="subcellular location">
    <subcellularLocation>
        <location evidence="1">Nucleus</location>
    </subcellularLocation>
</comment>
<evidence type="ECO:0000256" key="5">
    <source>
        <dbReference type="ARBA" id="ARBA00022833"/>
    </source>
</evidence>
<keyword evidence="2" id="KW-0479">Metal-binding</keyword>
<dbReference type="Gene3D" id="3.30.160.60">
    <property type="entry name" value="Classic Zinc Finger"/>
    <property type="match status" value="4"/>
</dbReference>
<protein>
    <submittedName>
        <fullName evidence="12">Uncharacterized protein</fullName>
    </submittedName>
</protein>
<dbReference type="PROSITE" id="PS51915">
    <property type="entry name" value="ZAD"/>
    <property type="match status" value="1"/>
</dbReference>
<feature type="domain" description="C2H2-type" evidence="10">
    <location>
        <begin position="212"/>
        <end position="239"/>
    </location>
</feature>
<organism evidence="12 13">
    <name type="scientific">Iphiclides podalirius</name>
    <name type="common">scarce swallowtail</name>
    <dbReference type="NCBI Taxonomy" id="110791"/>
    <lineage>
        <taxon>Eukaryota</taxon>
        <taxon>Metazoa</taxon>
        <taxon>Ecdysozoa</taxon>
        <taxon>Arthropoda</taxon>
        <taxon>Hexapoda</taxon>
        <taxon>Insecta</taxon>
        <taxon>Pterygota</taxon>
        <taxon>Neoptera</taxon>
        <taxon>Endopterygota</taxon>
        <taxon>Lepidoptera</taxon>
        <taxon>Glossata</taxon>
        <taxon>Ditrysia</taxon>
        <taxon>Papilionoidea</taxon>
        <taxon>Papilionidae</taxon>
        <taxon>Papilioninae</taxon>
        <taxon>Iphiclides</taxon>
    </lineage>
</organism>
<keyword evidence="13" id="KW-1185">Reference proteome</keyword>
<dbReference type="InterPro" id="IPR013087">
    <property type="entry name" value="Znf_C2H2_type"/>
</dbReference>
<keyword evidence="3" id="KW-0677">Repeat</keyword>
<proteinExistence type="predicted"/>
<feature type="region of interest" description="Disordered" evidence="9">
    <location>
        <begin position="321"/>
        <end position="340"/>
    </location>
</feature>
<dbReference type="Pfam" id="PF07776">
    <property type="entry name" value="zf-AD"/>
    <property type="match status" value="1"/>
</dbReference>
<dbReference type="PROSITE" id="PS50157">
    <property type="entry name" value="ZINC_FINGER_C2H2_2"/>
    <property type="match status" value="6"/>
</dbReference>
<dbReference type="EMBL" id="OW152841">
    <property type="protein sequence ID" value="CAH2062285.1"/>
    <property type="molecule type" value="Genomic_DNA"/>
</dbReference>
<gene>
    <name evidence="12" type="ORF">IPOD504_LOCUS11845</name>
</gene>
<accession>A0ABN8IMV2</accession>
<evidence type="ECO:0000259" key="11">
    <source>
        <dbReference type="PROSITE" id="PS51915"/>
    </source>
</evidence>
<dbReference type="PROSITE" id="PS00028">
    <property type="entry name" value="ZINC_FINGER_C2H2_1"/>
    <property type="match status" value="5"/>
</dbReference>
<evidence type="ECO:0000256" key="1">
    <source>
        <dbReference type="ARBA" id="ARBA00004123"/>
    </source>
</evidence>
<dbReference type="PANTHER" id="PTHR24406">
    <property type="entry name" value="TRANSCRIPTIONAL REPRESSOR CTCFL-RELATED"/>
    <property type="match status" value="1"/>
</dbReference>